<dbReference type="PANTHER" id="PTHR43615">
    <property type="entry name" value="PHOSPHOENOLPYRUVATE SYNTHASE-RELATED"/>
    <property type="match status" value="1"/>
</dbReference>
<dbReference type="InterPro" id="IPR036637">
    <property type="entry name" value="Phosphohistidine_dom_sf"/>
</dbReference>
<dbReference type="InterPro" id="IPR051549">
    <property type="entry name" value="PEP_Utilizing_Enz"/>
</dbReference>
<dbReference type="EMBL" id="MFEH01000001">
    <property type="protein sequence ID" value="OGE74264.1"/>
    <property type="molecule type" value="Genomic_DNA"/>
</dbReference>
<dbReference type="Pfam" id="PF00391">
    <property type="entry name" value="PEP-utilizers"/>
    <property type="match status" value="1"/>
</dbReference>
<dbReference type="PANTHER" id="PTHR43615:SF1">
    <property type="entry name" value="PPDK_N DOMAIN-CONTAINING PROTEIN"/>
    <property type="match status" value="1"/>
</dbReference>
<gene>
    <name evidence="2" type="ORF">A2717_01810</name>
</gene>
<reference evidence="2 3" key="1">
    <citation type="journal article" date="2016" name="Nat. Commun.">
        <title>Thousands of microbial genomes shed light on interconnected biogeochemical processes in an aquifer system.</title>
        <authorList>
            <person name="Anantharaman K."/>
            <person name="Brown C.T."/>
            <person name="Hug L.A."/>
            <person name="Sharon I."/>
            <person name="Castelle C.J."/>
            <person name="Probst A.J."/>
            <person name="Thomas B.C."/>
            <person name="Singh A."/>
            <person name="Wilkins M.J."/>
            <person name="Karaoz U."/>
            <person name="Brodie E.L."/>
            <person name="Williams K.H."/>
            <person name="Hubbard S.S."/>
            <person name="Banfield J.F."/>
        </authorList>
    </citation>
    <scope>NUCLEOTIDE SEQUENCE [LARGE SCALE GENOMIC DNA]</scope>
</reference>
<protein>
    <recommendedName>
        <fullName evidence="1">PEP-utilising enzyme mobile domain-containing protein</fullName>
    </recommendedName>
</protein>
<dbReference type="STRING" id="1817821.A2717_01810"/>
<evidence type="ECO:0000313" key="3">
    <source>
        <dbReference type="Proteomes" id="UP000177610"/>
    </source>
</evidence>
<evidence type="ECO:0000259" key="1">
    <source>
        <dbReference type="Pfam" id="PF00391"/>
    </source>
</evidence>
<evidence type="ECO:0000313" key="2">
    <source>
        <dbReference type="EMBL" id="OGE74264.1"/>
    </source>
</evidence>
<organism evidence="2 3">
    <name type="scientific">Candidatus Doudnabacteria bacterium RIFCSPHIGHO2_01_FULL_41_86</name>
    <dbReference type="NCBI Taxonomy" id="1817821"/>
    <lineage>
        <taxon>Bacteria</taxon>
        <taxon>Candidatus Doudnaibacteriota</taxon>
    </lineage>
</organism>
<comment type="caution">
    <text evidence="2">The sequence shown here is derived from an EMBL/GenBank/DDBJ whole genome shotgun (WGS) entry which is preliminary data.</text>
</comment>
<accession>A0A1F5N9I5</accession>
<proteinExistence type="predicted"/>
<dbReference type="AlphaFoldDB" id="A0A1F5N9I5"/>
<dbReference type="GO" id="GO:0016772">
    <property type="term" value="F:transferase activity, transferring phosphorus-containing groups"/>
    <property type="evidence" value="ECO:0007669"/>
    <property type="project" value="InterPro"/>
</dbReference>
<name>A0A1F5N9I5_9BACT</name>
<feature type="domain" description="PEP-utilising enzyme mobile" evidence="1">
    <location>
        <begin position="269"/>
        <end position="340"/>
    </location>
</feature>
<dbReference type="Proteomes" id="UP000177610">
    <property type="component" value="Unassembled WGS sequence"/>
</dbReference>
<dbReference type="Gene3D" id="3.50.30.10">
    <property type="entry name" value="Phosphohistidine domain"/>
    <property type="match status" value="1"/>
</dbReference>
<dbReference type="InterPro" id="IPR008279">
    <property type="entry name" value="PEP-util_enz_mobile_dom"/>
</dbReference>
<sequence length="345" mass="39522">MSNREEWIKHWAGHWKLLNNSHLGYQYTKLLKKSLGYGFDRAIFISHSGYSTCYLNAGNYKKFSQYLADKIVTNKRQLLHWTQDLIAKTDQILNFINVTSRKKTIDAEDYNKFVKYLYEYCVPHRVVKVVVDSLPPAKYKEFLPQLQKARLYAEPVFAETEKFMELMAKQIATKTRYKKEHVLYVTREEIDQYWKTGNLPAKKELASRYKSCAIIYRNGLVQLKVGRDSDKFEKSIEKTGEEIKGQPAFPGLVKGKALVILDPKESKGFKKGDILVTGMTRPEFLPLMRKAAAFVTDAGGMLSHAAISARELKKPCIVGTKYATRVLKDGDSVEVDANKGTVRKI</sequence>
<dbReference type="SUPFAM" id="SSF52009">
    <property type="entry name" value="Phosphohistidine domain"/>
    <property type="match status" value="1"/>
</dbReference>